<name>A0ABS4KB31_9FIRM</name>
<accession>A0ABS4KB31</accession>
<evidence type="ECO:0000256" key="9">
    <source>
        <dbReference type="ARBA" id="ARBA00023136"/>
    </source>
</evidence>
<comment type="caution">
    <text evidence="12">The sequence shown here is derived from an EMBL/GenBank/DDBJ whole genome shotgun (WGS) entry which is preliminary data.</text>
</comment>
<dbReference type="RefSeq" id="WP_210060285.1">
    <property type="nucleotide sequence ID" value="NZ_JAGGLJ010000004.1"/>
</dbReference>
<dbReference type="PANTHER" id="PTHR34185:SF1">
    <property type="entry name" value="DIADENYLATE CYCLASE"/>
    <property type="match status" value="1"/>
</dbReference>
<evidence type="ECO:0000256" key="8">
    <source>
        <dbReference type="ARBA" id="ARBA00022989"/>
    </source>
</evidence>
<proteinExistence type="inferred from homology"/>
<keyword evidence="6 10" id="KW-0547">Nucleotide-binding</keyword>
<dbReference type="InterPro" id="IPR014046">
    <property type="entry name" value="C-di-AMP_synthase"/>
</dbReference>
<protein>
    <recommendedName>
        <fullName evidence="10">Diadenylate cyclase</fullName>
        <shortName evidence="10">DAC</shortName>
        <ecNumber evidence="10">2.7.7.85</ecNumber>
    </recommendedName>
    <alternativeName>
        <fullName evidence="10">Cyclic-di-AMP synthase</fullName>
        <shortName evidence="10">c-di-AMP synthase</shortName>
    </alternativeName>
</protein>
<dbReference type="Pfam" id="PF02457">
    <property type="entry name" value="DAC"/>
    <property type="match status" value="1"/>
</dbReference>
<dbReference type="Pfam" id="PF19293">
    <property type="entry name" value="CdaA_N"/>
    <property type="match status" value="1"/>
</dbReference>
<keyword evidence="3 10" id="KW-0808">Transferase</keyword>
<keyword evidence="13" id="KW-1185">Reference proteome</keyword>
<dbReference type="GO" id="GO:0106408">
    <property type="term" value="F:diadenylate cyclase activity"/>
    <property type="evidence" value="ECO:0007669"/>
    <property type="project" value="UniProtKB-EC"/>
</dbReference>
<dbReference type="PANTHER" id="PTHR34185">
    <property type="entry name" value="DIADENYLATE CYCLASE"/>
    <property type="match status" value="1"/>
</dbReference>
<dbReference type="Gene3D" id="3.40.1700.10">
    <property type="entry name" value="DNA integrity scanning protein, DisA, N-terminal domain"/>
    <property type="match status" value="1"/>
</dbReference>
<dbReference type="InterPro" id="IPR034701">
    <property type="entry name" value="CdaA"/>
</dbReference>
<keyword evidence="5 10" id="KW-0548">Nucleotidyltransferase</keyword>
<evidence type="ECO:0000313" key="12">
    <source>
        <dbReference type="EMBL" id="MBP2024978.1"/>
    </source>
</evidence>
<evidence type="ECO:0000256" key="6">
    <source>
        <dbReference type="ARBA" id="ARBA00022741"/>
    </source>
</evidence>
<comment type="function">
    <text evidence="10">Catalyzes the condensation of 2 ATP molecules into cyclic di-AMP (c-di-AMP), a second messenger used to regulate differing processes in different bacteria.</text>
</comment>
<feature type="domain" description="DAC" evidence="11">
    <location>
        <begin position="83"/>
        <end position="244"/>
    </location>
</feature>
<dbReference type="HAMAP" id="MF_01499">
    <property type="entry name" value="DacA"/>
    <property type="match status" value="1"/>
</dbReference>
<evidence type="ECO:0000256" key="2">
    <source>
        <dbReference type="ARBA" id="ARBA00022475"/>
    </source>
</evidence>
<feature type="transmembrane region" description="Helical" evidence="10">
    <location>
        <begin position="63"/>
        <end position="82"/>
    </location>
</feature>
<keyword evidence="4 10" id="KW-0812">Transmembrane</keyword>
<sequence>MNIITEMFNTIGIRDIIDITIIAIITYNVLKLIKGTRAEQLSKGILVILILTKLSEWFKLYTINWLLSNLMTWGFVAILVVFQPELRRGLEFIGRTSSIRNNMSSKNDVPEVVTELCDAVASLSRQKIGALIIIEKQTGLNEIVETGTRVDGIVSSGLLINIFIPNTPLHDGAVILKGDRVIAAACFLPLSDNENISKELGTRHRAGIGITERSDALALMVSEETGSISIAENGTISRYLDLPTLEKILQDIYSPKAEGSNSMFSRWRNFDEEVQDEISKK</sequence>
<evidence type="ECO:0000256" key="3">
    <source>
        <dbReference type="ARBA" id="ARBA00022679"/>
    </source>
</evidence>
<dbReference type="Proteomes" id="UP001519306">
    <property type="component" value="Unassembled WGS sequence"/>
</dbReference>
<evidence type="ECO:0000256" key="5">
    <source>
        <dbReference type="ARBA" id="ARBA00022695"/>
    </source>
</evidence>
<dbReference type="InterPro" id="IPR036888">
    <property type="entry name" value="DNA_integrity_DisA_N_sf"/>
</dbReference>
<keyword evidence="9 10" id="KW-0472">Membrane</keyword>
<comment type="subcellular location">
    <subcellularLocation>
        <location evidence="10">Cell membrane</location>
        <topology evidence="10">Single-pass membrane protein</topology>
    </subcellularLocation>
</comment>
<evidence type="ECO:0000256" key="1">
    <source>
        <dbReference type="ARBA" id="ARBA00000877"/>
    </source>
</evidence>
<comment type="subunit">
    <text evidence="10">Probably a homodimer.</text>
</comment>
<keyword evidence="2 10" id="KW-1003">Cell membrane</keyword>
<dbReference type="EMBL" id="JAGGLJ010000004">
    <property type="protein sequence ID" value="MBP2024978.1"/>
    <property type="molecule type" value="Genomic_DNA"/>
</dbReference>
<dbReference type="NCBIfam" id="TIGR00159">
    <property type="entry name" value="diadenylate cyclase CdaA"/>
    <property type="match status" value="1"/>
</dbReference>
<dbReference type="InterPro" id="IPR045585">
    <property type="entry name" value="CdaA_N"/>
</dbReference>
<evidence type="ECO:0000256" key="4">
    <source>
        <dbReference type="ARBA" id="ARBA00022692"/>
    </source>
</evidence>
<dbReference type="PROSITE" id="PS51794">
    <property type="entry name" value="DAC"/>
    <property type="match status" value="1"/>
</dbReference>
<evidence type="ECO:0000313" key="13">
    <source>
        <dbReference type="Proteomes" id="UP001519306"/>
    </source>
</evidence>
<comment type="similarity">
    <text evidence="10">Belongs to the adenylate cyclase family. DacA/CdaA subfamily.</text>
</comment>
<evidence type="ECO:0000256" key="10">
    <source>
        <dbReference type="HAMAP-Rule" id="MF_01499"/>
    </source>
</evidence>
<keyword evidence="8 10" id="KW-1133">Transmembrane helix</keyword>
<dbReference type="EC" id="2.7.7.85" evidence="10"/>
<dbReference type="PIRSF" id="PIRSF004793">
    <property type="entry name" value="UCP004793"/>
    <property type="match status" value="1"/>
</dbReference>
<keyword evidence="7 10" id="KW-0067">ATP-binding</keyword>
<dbReference type="InterPro" id="IPR003390">
    <property type="entry name" value="DNA_integrity_scan_DisA_N"/>
</dbReference>
<dbReference type="InterPro" id="IPR050338">
    <property type="entry name" value="DisA"/>
</dbReference>
<reference evidence="12 13" key="1">
    <citation type="submission" date="2021-03" db="EMBL/GenBank/DDBJ databases">
        <title>Genomic Encyclopedia of Type Strains, Phase IV (KMG-IV): sequencing the most valuable type-strain genomes for metagenomic binning, comparative biology and taxonomic classification.</title>
        <authorList>
            <person name="Goeker M."/>
        </authorList>
    </citation>
    <scope>NUCLEOTIDE SEQUENCE [LARGE SCALE GENOMIC DNA]</scope>
    <source>
        <strain evidence="12 13">DSM 27563</strain>
    </source>
</reference>
<evidence type="ECO:0000256" key="7">
    <source>
        <dbReference type="ARBA" id="ARBA00022840"/>
    </source>
</evidence>
<dbReference type="SUPFAM" id="SSF143597">
    <property type="entry name" value="YojJ-like"/>
    <property type="match status" value="1"/>
</dbReference>
<evidence type="ECO:0000259" key="11">
    <source>
        <dbReference type="PROSITE" id="PS51794"/>
    </source>
</evidence>
<comment type="catalytic activity">
    <reaction evidence="1 10">
        <text>2 ATP = 3',3'-c-di-AMP + 2 diphosphate</text>
        <dbReference type="Rhea" id="RHEA:35655"/>
        <dbReference type="ChEBI" id="CHEBI:30616"/>
        <dbReference type="ChEBI" id="CHEBI:33019"/>
        <dbReference type="ChEBI" id="CHEBI:71500"/>
        <dbReference type="EC" id="2.7.7.85"/>
    </reaction>
</comment>
<gene>
    <name evidence="10" type="primary">dacA</name>
    <name evidence="12" type="ORF">J2Z71_000503</name>
</gene>
<organism evidence="12 13">
    <name type="scientific">Peptoniphilus stercorisuis</name>
    <dbReference type="NCBI Taxonomy" id="1436965"/>
    <lineage>
        <taxon>Bacteria</taxon>
        <taxon>Bacillati</taxon>
        <taxon>Bacillota</taxon>
        <taxon>Tissierellia</taxon>
        <taxon>Tissierellales</taxon>
        <taxon>Peptoniphilaceae</taxon>
        <taxon>Peptoniphilus</taxon>
    </lineage>
</organism>